<sequence>MHQAKEAGLAFHAPPKPLAANAITHDWRDFLGPSHNAFATESPLRETPTLVWERIKGEGYASPCAVAGKVVVFHRVGEQETIECVAAETGKRLWKLAYAAPYSDRYGFSAGPRCQPISDGKFVYTYGVVGMLTCLSLATGQVVWKHDVAAEFKVPQNYFGVGATPLLEGNLLIVVVGKDSGPSVVAFDKTTGKQVWAAGKGWTAGYASPVAATVHGKRRIFAFLGGDSQPTQGGLLMLDAATGKVEASFPWRSRRYESVNASTPVVLGNQVFLSECYGMGGTLLDILPDGTLKPLWTNKRFGTHFMTAIHKDGYLYGIDGHGPQNAPLVCVELKTGKELWREEPEWEVAVGGKTLRLAPALASLIALKDRCLMLGEYGQLAWLDLNPKGYKELGRTTLFVARESWGTPALSRGLLFVCQNETGVDGSARRLLCFDLRGK</sequence>
<dbReference type="PANTHER" id="PTHR34512">
    <property type="entry name" value="CELL SURFACE PROTEIN"/>
    <property type="match status" value="1"/>
</dbReference>
<evidence type="ECO:0000313" key="3">
    <source>
        <dbReference type="Proteomes" id="UP000520814"/>
    </source>
</evidence>
<evidence type="ECO:0000259" key="1">
    <source>
        <dbReference type="Pfam" id="PF13360"/>
    </source>
</evidence>
<dbReference type="InterPro" id="IPR015943">
    <property type="entry name" value="WD40/YVTN_repeat-like_dom_sf"/>
</dbReference>
<dbReference type="Gene3D" id="2.130.10.10">
    <property type="entry name" value="YVTN repeat-like/Quinoprotein amine dehydrogenase"/>
    <property type="match status" value="1"/>
</dbReference>
<protein>
    <submittedName>
        <fullName evidence="2">Outer membrane protein assembly factor BamB</fullName>
    </submittedName>
</protein>
<accession>A0A7W9SS61</accession>
<gene>
    <name evidence="2" type="ORF">HNQ39_002879</name>
</gene>
<dbReference type="Pfam" id="PF13360">
    <property type="entry name" value="PQQ_2"/>
    <property type="match status" value="1"/>
</dbReference>
<proteinExistence type="predicted"/>
<dbReference type="PANTHER" id="PTHR34512:SF30">
    <property type="entry name" value="OUTER MEMBRANE PROTEIN ASSEMBLY FACTOR BAMB"/>
    <property type="match status" value="1"/>
</dbReference>
<dbReference type="EMBL" id="JACHGW010000002">
    <property type="protein sequence ID" value="MBB6051088.1"/>
    <property type="molecule type" value="Genomic_DNA"/>
</dbReference>
<dbReference type="SUPFAM" id="SSF50998">
    <property type="entry name" value="Quinoprotein alcohol dehydrogenase-like"/>
    <property type="match status" value="1"/>
</dbReference>
<dbReference type="AlphaFoldDB" id="A0A7W9SS61"/>
<keyword evidence="3" id="KW-1185">Reference proteome</keyword>
<reference evidence="2 3" key="1">
    <citation type="submission" date="2020-08" db="EMBL/GenBank/DDBJ databases">
        <title>Genomic Encyclopedia of Type Strains, Phase IV (KMG-IV): sequencing the most valuable type-strain genomes for metagenomic binning, comparative biology and taxonomic classification.</title>
        <authorList>
            <person name="Goeker M."/>
        </authorList>
    </citation>
    <scope>NUCLEOTIDE SEQUENCE [LARGE SCALE GENOMIC DNA]</scope>
    <source>
        <strain evidence="2 3">DSM 23562</strain>
    </source>
</reference>
<name>A0A7W9SS61_ARMRO</name>
<dbReference type="RefSeq" id="WP_184197245.1">
    <property type="nucleotide sequence ID" value="NZ_JACHGW010000002.1"/>
</dbReference>
<evidence type="ECO:0000313" key="2">
    <source>
        <dbReference type="EMBL" id="MBB6051088.1"/>
    </source>
</evidence>
<dbReference type="InterPro" id="IPR011047">
    <property type="entry name" value="Quinoprotein_ADH-like_sf"/>
</dbReference>
<feature type="domain" description="Pyrrolo-quinoline quinone repeat" evidence="1">
    <location>
        <begin position="79"/>
        <end position="341"/>
    </location>
</feature>
<dbReference type="InterPro" id="IPR002372">
    <property type="entry name" value="PQQ_rpt_dom"/>
</dbReference>
<organism evidence="2 3">
    <name type="scientific">Armatimonas rosea</name>
    <dbReference type="NCBI Taxonomy" id="685828"/>
    <lineage>
        <taxon>Bacteria</taxon>
        <taxon>Bacillati</taxon>
        <taxon>Armatimonadota</taxon>
        <taxon>Armatimonadia</taxon>
        <taxon>Armatimonadales</taxon>
        <taxon>Armatimonadaceae</taxon>
        <taxon>Armatimonas</taxon>
    </lineage>
</organism>
<dbReference type="Proteomes" id="UP000520814">
    <property type="component" value="Unassembled WGS sequence"/>
</dbReference>
<dbReference type="SMART" id="SM00564">
    <property type="entry name" value="PQQ"/>
    <property type="match status" value="4"/>
</dbReference>
<dbReference type="InterPro" id="IPR018391">
    <property type="entry name" value="PQQ_b-propeller_rpt"/>
</dbReference>
<comment type="caution">
    <text evidence="2">The sequence shown here is derived from an EMBL/GenBank/DDBJ whole genome shotgun (WGS) entry which is preliminary data.</text>
</comment>